<dbReference type="STRING" id="28136.SAMN02745202_00668"/>
<protein>
    <recommendedName>
        <fullName evidence="6">7,8-dihydroneopterin aldolase</fullName>
        <ecNumber evidence="6">4.1.2.25</ecNumber>
    </recommendedName>
</protein>
<dbReference type="eggNOG" id="COG1539">
    <property type="taxonomic scope" value="Bacteria"/>
</dbReference>
<dbReference type="EC" id="4.1.2.25" evidence="6"/>
<gene>
    <name evidence="8" type="ORF">SAMN02745202_00668</name>
</gene>
<proteinExistence type="inferred from homology"/>
<keyword evidence="5 6" id="KW-0456">Lyase</keyword>
<dbReference type="Proteomes" id="UP000190065">
    <property type="component" value="Unassembled WGS sequence"/>
</dbReference>
<evidence type="ECO:0000256" key="2">
    <source>
        <dbReference type="ARBA" id="ARBA00005013"/>
    </source>
</evidence>
<reference evidence="8 9" key="1">
    <citation type="submission" date="2017-02" db="EMBL/GenBank/DDBJ databases">
        <authorList>
            <person name="Peterson S.W."/>
        </authorList>
    </citation>
    <scope>NUCLEOTIDE SEQUENCE [LARGE SCALE GENOMIC DNA]</scope>
    <source>
        <strain evidence="8 9">ATCC 43324</strain>
    </source>
</reference>
<dbReference type="GO" id="GO:0005737">
    <property type="term" value="C:cytoplasm"/>
    <property type="evidence" value="ECO:0007669"/>
    <property type="project" value="TreeGrafter"/>
</dbReference>
<dbReference type="PANTHER" id="PTHR42844">
    <property type="entry name" value="DIHYDRONEOPTERIN ALDOLASE 1-RELATED"/>
    <property type="match status" value="1"/>
</dbReference>
<dbReference type="NCBIfam" id="TIGR00526">
    <property type="entry name" value="folB_dom"/>
    <property type="match status" value="1"/>
</dbReference>
<evidence type="ECO:0000313" key="9">
    <source>
        <dbReference type="Proteomes" id="UP000190065"/>
    </source>
</evidence>
<accession>A0A1T4M7E8</accession>
<evidence type="ECO:0000313" key="8">
    <source>
        <dbReference type="EMBL" id="SJZ62923.1"/>
    </source>
</evidence>
<dbReference type="InterPro" id="IPR043133">
    <property type="entry name" value="GTP-CH-I_C/QueF"/>
</dbReference>
<name>A0A1T4M7E8_9BACT</name>
<dbReference type="AlphaFoldDB" id="A0A1T4M7E8"/>
<dbReference type="PANTHER" id="PTHR42844:SF1">
    <property type="entry name" value="DIHYDRONEOPTERIN ALDOLASE 1-RELATED"/>
    <property type="match status" value="1"/>
</dbReference>
<dbReference type="Pfam" id="PF02152">
    <property type="entry name" value="FolB"/>
    <property type="match status" value="1"/>
</dbReference>
<dbReference type="EMBL" id="FUXK01000005">
    <property type="protein sequence ID" value="SJZ62923.1"/>
    <property type="molecule type" value="Genomic_DNA"/>
</dbReference>
<comment type="catalytic activity">
    <reaction evidence="1 6">
        <text>7,8-dihydroneopterin = 6-hydroxymethyl-7,8-dihydropterin + glycolaldehyde</text>
        <dbReference type="Rhea" id="RHEA:10540"/>
        <dbReference type="ChEBI" id="CHEBI:17001"/>
        <dbReference type="ChEBI" id="CHEBI:17071"/>
        <dbReference type="ChEBI" id="CHEBI:44841"/>
        <dbReference type="EC" id="4.1.2.25"/>
    </reaction>
</comment>
<dbReference type="GO" id="GO:0004150">
    <property type="term" value="F:dihydroneopterin aldolase activity"/>
    <property type="evidence" value="ECO:0007669"/>
    <property type="project" value="UniProtKB-UniRule"/>
</dbReference>
<comment type="similarity">
    <text evidence="3 6">Belongs to the DHNA family.</text>
</comment>
<feature type="domain" description="Dihydroneopterin aldolase/epimerase" evidence="7">
    <location>
        <begin position="16"/>
        <end position="130"/>
    </location>
</feature>
<dbReference type="SMART" id="SM00905">
    <property type="entry name" value="FolB"/>
    <property type="match status" value="1"/>
</dbReference>
<dbReference type="InterPro" id="IPR006157">
    <property type="entry name" value="FolB_dom"/>
</dbReference>
<evidence type="ECO:0000256" key="6">
    <source>
        <dbReference type="RuleBase" id="RU362079"/>
    </source>
</evidence>
<comment type="function">
    <text evidence="6">Catalyzes the conversion of 7,8-dihydroneopterin to 6-hydroxymethyl-7,8-dihydropterin.</text>
</comment>
<dbReference type="InterPro" id="IPR006156">
    <property type="entry name" value="Dihydroneopterin_aldolase"/>
</dbReference>
<dbReference type="Gene3D" id="3.30.1130.10">
    <property type="match status" value="1"/>
</dbReference>
<dbReference type="GO" id="GO:0046654">
    <property type="term" value="P:tetrahydrofolate biosynthetic process"/>
    <property type="evidence" value="ECO:0007669"/>
    <property type="project" value="UniProtKB-UniRule"/>
</dbReference>
<evidence type="ECO:0000256" key="4">
    <source>
        <dbReference type="ARBA" id="ARBA00022909"/>
    </source>
</evidence>
<evidence type="ECO:0000256" key="1">
    <source>
        <dbReference type="ARBA" id="ARBA00001353"/>
    </source>
</evidence>
<dbReference type="SUPFAM" id="SSF55620">
    <property type="entry name" value="Tetrahydrobiopterin biosynthesis enzymes-like"/>
    <property type="match status" value="1"/>
</dbReference>
<dbReference type="CDD" id="cd00534">
    <property type="entry name" value="DHNA_DHNTPE"/>
    <property type="match status" value="1"/>
</dbReference>
<evidence type="ECO:0000259" key="7">
    <source>
        <dbReference type="SMART" id="SM00905"/>
    </source>
</evidence>
<dbReference type="UniPathway" id="UPA00077">
    <property type="reaction ID" value="UER00154"/>
</dbReference>
<dbReference type="NCBIfam" id="TIGR00525">
    <property type="entry name" value="folB"/>
    <property type="match status" value="1"/>
</dbReference>
<keyword evidence="4 6" id="KW-0289">Folate biosynthesis</keyword>
<dbReference type="GO" id="GO:0046656">
    <property type="term" value="P:folic acid biosynthetic process"/>
    <property type="evidence" value="ECO:0007669"/>
    <property type="project" value="UniProtKB-UniRule"/>
</dbReference>
<organism evidence="8 9">
    <name type="scientific">Segatella oulorum</name>
    <dbReference type="NCBI Taxonomy" id="28136"/>
    <lineage>
        <taxon>Bacteria</taxon>
        <taxon>Pseudomonadati</taxon>
        <taxon>Bacteroidota</taxon>
        <taxon>Bacteroidia</taxon>
        <taxon>Bacteroidales</taxon>
        <taxon>Prevotellaceae</taxon>
        <taxon>Segatella</taxon>
    </lineage>
</organism>
<sequence>MRRELLMTMKIQSGEIILQNLRFHAFHGVMPQERFVGNDYVLNLRISYPLAVAATSDKVADTLNYADVYAFVAEEMKQPSALVEHVAQRIAQRLKHAFPRITSISLQLLKCNPPMGGDADGAGVAFTFVSEE</sequence>
<comment type="pathway">
    <text evidence="2 6">Cofactor biosynthesis; tetrahydrofolate biosynthesis; 2-amino-4-hydroxy-6-hydroxymethyl-7,8-dihydropteridine diphosphate from 7,8-dihydroneopterin triphosphate: step 3/4.</text>
</comment>
<evidence type="ECO:0000256" key="3">
    <source>
        <dbReference type="ARBA" id="ARBA00005708"/>
    </source>
</evidence>
<evidence type="ECO:0000256" key="5">
    <source>
        <dbReference type="ARBA" id="ARBA00023239"/>
    </source>
</evidence>